<comment type="caution">
    <text evidence="2">The sequence shown here is derived from an EMBL/GenBank/DDBJ whole genome shotgun (WGS) entry which is preliminary data.</text>
</comment>
<organism evidence="2 3">
    <name type="scientific">Elasticomyces elasticus</name>
    <dbReference type="NCBI Taxonomy" id="574655"/>
    <lineage>
        <taxon>Eukaryota</taxon>
        <taxon>Fungi</taxon>
        <taxon>Dikarya</taxon>
        <taxon>Ascomycota</taxon>
        <taxon>Pezizomycotina</taxon>
        <taxon>Dothideomycetes</taxon>
        <taxon>Dothideomycetidae</taxon>
        <taxon>Mycosphaerellales</taxon>
        <taxon>Teratosphaeriaceae</taxon>
        <taxon>Elasticomyces</taxon>
    </lineage>
</organism>
<feature type="compositionally biased region" description="Basic and acidic residues" evidence="1">
    <location>
        <begin position="76"/>
        <end position="95"/>
    </location>
</feature>
<dbReference type="EMBL" id="JAVRQU010000004">
    <property type="protein sequence ID" value="KAK5704000.1"/>
    <property type="molecule type" value="Genomic_DNA"/>
</dbReference>
<gene>
    <name evidence="2" type="ORF">LTR97_003013</name>
</gene>
<sequence length="135" mass="14771">MTTWEDRRGQFQKGKEPKEPPTEGRAFGSGVLESVRRASIESANTIEKTVSGSSGGSPASQRRRSSAAGGLFANLEQHKRGSQDYGERRTSHGEHGPAPTMFSGWYNSTFRGHQKVQPQQGVPATQKEPRKGVME</sequence>
<accession>A0AAN7WAB1</accession>
<evidence type="ECO:0000313" key="2">
    <source>
        <dbReference type="EMBL" id="KAK5704000.1"/>
    </source>
</evidence>
<feature type="region of interest" description="Disordered" evidence="1">
    <location>
        <begin position="1"/>
        <end position="135"/>
    </location>
</feature>
<protein>
    <submittedName>
        <fullName evidence="2">Uncharacterized protein</fullName>
    </submittedName>
</protein>
<evidence type="ECO:0000256" key="1">
    <source>
        <dbReference type="SAM" id="MobiDB-lite"/>
    </source>
</evidence>
<feature type="compositionally biased region" description="Polar residues" evidence="1">
    <location>
        <begin position="41"/>
        <end position="50"/>
    </location>
</feature>
<name>A0AAN7WAB1_9PEZI</name>
<feature type="compositionally biased region" description="Basic and acidic residues" evidence="1">
    <location>
        <begin position="1"/>
        <end position="22"/>
    </location>
</feature>
<reference evidence="2" key="1">
    <citation type="submission" date="2023-08" db="EMBL/GenBank/DDBJ databases">
        <title>Black Yeasts Isolated from many extreme environments.</title>
        <authorList>
            <person name="Coleine C."/>
            <person name="Stajich J.E."/>
            <person name="Selbmann L."/>
        </authorList>
    </citation>
    <scope>NUCLEOTIDE SEQUENCE</scope>
    <source>
        <strain evidence="2">CCFEE 5810</strain>
    </source>
</reference>
<proteinExistence type="predicted"/>
<evidence type="ECO:0000313" key="3">
    <source>
        <dbReference type="Proteomes" id="UP001310594"/>
    </source>
</evidence>
<dbReference type="AlphaFoldDB" id="A0AAN7WAB1"/>
<feature type="compositionally biased region" description="Polar residues" evidence="1">
    <location>
        <begin position="105"/>
        <end position="123"/>
    </location>
</feature>
<feature type="compositionally biased region" description="Low complexity" evidence="1">
    <location>
        <begin position="56"/>
        <end position="70"/>
    </location>
</feature>
<dbReference type="Proteomes" id="UP001310594">
    <property type="component" value="Unassembled WGS sequence"/>
</dbReference>